<proteinExistence type="predicted"/>
<reference evidence="1" key="1">
    <citation type="journal article" date="2021" name="Environ. Microbiol.">
        <title>Gene family expansions and transcriptome signatures uncover fungal adaptations to wood decay.</title>
        <authorList>
            <person name="Hage H."/>
            <person name="Miyauchi S."/>
            <person name="Viragh M."/>
            <person name="Drula E."/>
            <person name="Min B."/>
            <person name="Chaduli D."/>
            <person name="Navarro D."/>
            <person name="Favel A."/>
            <person name="Norest M."/>
            <person name="Lesage-Meessen L."/>
            <person name="Balint B."/>
            <person name="Merenyi Z."/>
            <person name="de Eugenio L."/>
            <person name="Morin E."/>
            <person name="Martinez A.T."/>
            <person name="Baldrian P."/>
            <person name="Stursova M."/>
            <person name="Martinez M.J."/>
            <person name="Novotny C."/>
            <person name="Magnuson J.K."/>
            <person name="Spatafora J.W."/>
            <person name="Maurice S."/>
            <person name="Pangilinan J."/>
            <person name="Andreopoulos W."/>
            <person name="LaButti K."/>
            <person name="Hundley H."/>
            <person name="Na H."/>
            <person name="Kuo A."/>
            <person name="Barry K."/>
            <person name="Lipzen A."/>
            <person name="Henrissat B."/>
            <person name="Riley R."/>
            <person name="Ahrendt S."/>
            <person name="Nagy L.G."/>
            <person name="Grigoriev I.V."/>
            <person name="Martin F."/>
            <person name="Rosso M.N."/>
        </authorList>
    </citation>
    <scope>NUCLEOTIDE SEQUENCE</scope>
    <source>
        <strain evidence="1">CBS 384.51</strain>
    </source>
</reference>
<protein>
    <submittedName>
        <fullName evidence="1">NADP-dependent oxidoreductase domain-containing protein</fullName>
    </submittedName>
</protein>
<dbReference type="Proteomes" id="UP001055072">
    <property type="component" value="Unassembled WGS sequence"/>
</dbReference>
<comment type="caution">
    <text evidence="1">The sequence shown here is derived from an EMBL/GenBank/DDBJ whole genome shotgun (WGS) entry which is preliminary data.</text>
</comment>
<sequence>MSLHKILTLSTGATVPQLGLGTWLSKPKEVEHAVEFAIRNGYRHIDAALIYENQDEVGAALKKVIPSVVKREELFITSKLWNNSHDPAAVEKDLDLTLSQLGTDYLDLYLIHWPVCFPPGPLNTFDNPENPTEVLVTEDFTLVETWQAMIKLKETGKVKAIGVSNFTIEYIEGIVKATGVVPTCNQIERHPLLPQYDLVEYCRKNNILVTAYSPLGNNITGLQKLVDYPEVKAIAERLKVTPAQVLIAWGAYEEGVSVIPKSVQEERILSNFQQVQISKEDYDAVTAIGKNKKIRFNTPHSYTPPWDINIFGEPSEASATRKVRIA</sequence>
<accession>A0ACB8U978</accession>
<organism evidence="1 2">
    <name type="scientific">Irpex rosettiformis</name>
    <dbReference type="NCBI Taxonomy" id="378272"/>
    <lineage>
        <taxon>Eukaryota</taxon>
        <taxon>Fungi</taxon>
        <taxon>Dikarya</taxon>
        <taxon>Basidiomycota</taxon>
        <taxon>Agaricomycotina</taxon>
        <taxon>Agaricomycetes</taxon>
        <taxon>Polyporales</taxon>
        <taxon>Irpicaceae</taxon>
        <taxon>Irpex</taxon>
    </lineage>
</organism>
<evidence type="ECO:0000313" key="1">
    <source>
        <dbReference type="EMBL" id="KAI0090799.1"/>
    </source>
</evidence>
<name>A0ACB8U978_9APHY</name>
<evidence type="ECO:0000313" key="2">
    <source>
        <dbReference type="Proteomes" id="UP001055072"/>
    </source>
</evidence>
<keyword evidence="2" id="KW-1185">Reference proteome</keyword>
<gene>
    <name evidence="1" type="ORF">BDY19DRAFT_937552</name>
</gene>
<dbReference type="EMBL" id="MU274907">
    <property type="protein sequence ID" value="KAI0090799.1"/>
    <property type="molecule type" value="Genomic_DNA"/>
</dbReference>